<evidence type="ECO:0000313" key="3">
    <source>
        <dbReference type="Proteomes" id="UP001187415"/>
    </source>
</evidence>
<dbReference type="AlphaFoldDB" id="A0AA88N7C1"/>
<feature type="compositionally biased region" description="Basic and acidic residues" evidence="1">
    <location>
        <begin position="1"/>
        <end position="15"/>
    </location>
</feature>
<organism evidence="2 3">
    <name type="scientific">Channa striata</name>
    <name type="common">Snakehead murrel</name>
    <name type="synonym">Ophicephalus striatus</name>
    <dbReference type="NCBI Taxonomy" id="64152"/>
    <lineage>
        <taxon>Eukaryota</taxon>
        <taxon>Metazoa</taxon>
        <taxon>Chordata</taxon>
        <taxon>Craniata</taxon>
        <taxon>Vertebrata</taxon>
        <taxon>Euteleostomi</taxon>
        <taxon>Actinopterygii</taxon>
        <taxon>Neopterygii</taxon>
        <taxon>Teleostei</taxon>
        <taxon>Neoteleostei</taxon>
        <taxon>Acanthomorphata</taxon>
        <taxon>Anabantaria</taxon>
        <taxon>Anabantiformes</taxon>
        <taxon>Channoidei</taxon>
        <taxon>Channidae</taxon>
        <taxon>Channa</taxon>
    </lineage>
</organism>
<sequence>MRSTSDDFELHELPRRSKTRVGGSTTVHSPKRELDQPNHLQPNSPINHLPRRPAVKTEGGPEDAHESVAHADVPQEETDAKPRETATSVCPARLSPPGLWDASGSKPRHRELSAVLKLQPRTWTNHISGGDGQEPEPRGSGSETVGTVGLCRVRFLTPADLHYFCVEPDYTGSSADRLREVPAKGTNSESSHIDLEEECQS</sequence>
<reference evidence="2" key="1">
    <citation type="submission" date="2023-07" db="EMBL/GenBank/DDBJ databases">
        <title>Chromosome-level Genome Assembly of Striped Snakehead (Channa striata).</title>
        <authorList>
            <person name="Liu H."/>
        </authorList>
    </citation>
    <scope>NUCLEOTIDE SEQUENCE</scope>
    <source>
        <strain evidence="2">Gz</strain>
        <tissue evidence="2">Muscle</tissue>
    </source>
</reference>
<keyword evidence="3" id="KW-1185">Reference proteome</keyword>
<accession>A0AA88N7C1</accession>
<dbReference type="EMBL" id="JAUPFM010000006">
    <property type="protein sequence ID" value="KAK2848948.1"/>
    <property type="molecule type" value="Genomic_DNA"/>
</dbReference>
<comment type="caution">
    <text evidence="2">The sequence shown here is derived from an EMBL/GenBank/DDBJ whole genome shotgun (WGS) entry which is preliminary data.</text>
</comment>
<proteinExistence type="predicted"/>
<feature type="region of interest" description="Disordered" evidence="1">
    <location>
        <begin position="174"/>
        <end position="201"/>
    </location>
</feature>
<dbReference type="Proteomes" id="UP001187415">
    <property type="component" value="Unassembled WGS sequence"/>
</dbReference>
<evidence type="ECO:0000313" key="2">
    <source>
        <dbReference type="EMBL" id="KAK2848948.1"/>
    </source>
</evidence>
<protein>
    <submittedName>
        <fullName evidence="2">Uncharacterized protein</fullName>
    </submittedName>
</protein>
<evidence type="ECO:0000256" key="1">
    <source>
        <dbReference type="SAM" id="MobiDB-lite"/>
    </source>
</evidence>
<gene>
    <name evidence="2" type="ORF">Q5P01_008782</name>
</gene>
<feature type="region of interest" description="Disordered" evidence="1">
    <location>
        <begin position="123"/>
        <end position="144"/>
    </location>
</feature>
<feature type="region of interest" description="Disordered" evidence="1">
    <location>
        <begin position="1"/>
        <end position="108"/>
    </location>
</feature>
<name>A0AA88N7C1_CHASR</name>